<dbReference type="PANTHER" id="PTHR39579:SF1">
    <property type="entry name" value="INNER MEMBRANE PROTEIN YHCB"/>
    <property type="match status" value="1"/>
</dbReference>
<sequence>MSSPFIIFLLLIIAVAAFFFGRWHGVSQRSKALSEELKAKDEELNSLKDDVNKHFDETARLFSNVTEEYKLLYQHLASSANKLGNRKFDLKLSSNTSGLPGLSDAGSKPFEESVIDSEAKEISEHGFGPQQPRDYADDDMDDDYHPSHTVEKSEDAPQPDDITHADRAGNSKPEKESELADEKQDKSSTAATDKESKTGSNDKQQSTG</sequence>
<dbReference type="AlphaFoldDB" id="A0A2K9B007"/>
<evidence type="ECO:0000256" key="10">
    <source>
        <dbReference type="ARBA" id="ARBA00035657"/>
    </source>
</evidence>
<keyword evidence="2" id="KW-1003">Cell membrane</keyword>
<keyword evidence="4" id="KW-0132">Cell division</keyword>
<evidence type="ECO:0000313" key="15">
    <source>
        <dbReference type="EMBL" id="AUD78258.1"/>
    </source>
</evidence>
<dbReference type="OrthoDB" id="7068713at2"/>
<evidence type="ECO:0000256" key="7">
    <source>
        <dbReference type="ARBA" id="ARBA00022989"/>
    </source>
</evidence>
<feature type="coiled-coil region" evidence="13">
    <location>
        <begin position="30"/>
        <end position="57"/>
    </location>
</feature>
<name>A0A2K9B007_9GAMM</name>
<keyword evidence="3" id="KW-0997">Cell inner membrane</keyword>
<dbReference type="GO" id="GO:0051301">
    <property type="term" value="P:cell division"/>
    <property type="evidence" value="ECO:0007669"/>
    <property type="project" value="UniProtKB-KW"/>
</dbReference>
<keyword evidence="13" id="KW-0175">Coiled coil</keyword>
<accession>A0A2K9B007</accession>
<evidence type="ECO:0000256" key="11">
    <source>
        <dbReference type="ARBA" id="ARBA00035703"/>
    </source>
</evidence>
<dbReference type="EMBL" id="CP025120">
    <property type="protein sequence ID" value="AUD78258.1"/>
    <property type="molecule type" value="Genomic_DNA"/>
</dbReference>
<evidence type="ECO:0000256" key="2">
    <source>
        <dbReference type="ARBA" id="ARBA00022475"/>
    </source>
</evidence>
<keyword evidence="5" id="KW-0812">Transmembrane</keyword>
<dbReference type="GO" id="GO:0008360">
    <property type="term" value="P:regulation of cell shape"/>
    <property type="evidence" value="ECO:0007669"/>
    <property type="project" value="UniProtKB-KW"/>
</dbReference>
<comment type="similarity">
    <text evidence="10">Belongs to the ZapG family.</text>
</comment>
<evidence type="ECO:0000256" key="1">
    <source>
        <dbReference type="ARBA" id="ARBA00004377"/>
    </source>
</evidence>
<evidence type="ECO:0000256" key="6">
    <source>
        <dbReference type="ARBA" id="ARBA00022960"/>
    </source>
</evidence>
<feature type="compositionally biased region" description="Basic and acidic residues" evidence="14">
    <location>
        <begin position="143"/>
        <end position="197"/>
    </location>
</feature>
<reference evidence="15 16" key="1">
    <citation type="submission" date="2017-12" db="EMBL/GenBank/DDBJ databases">
        <title>Kangiella profundi FT102 completed genome.</title>
        <authorList>
            <person name="Xu J."/>
            <person name="Wang J."/>
            <person name="Lu Y."/>
        </authorList>
    </citation>
    <scope>NUCLEOTIDE SEQUENCE [LARGE SCALE GENOMIC DNA]</scope>
    <source>
        <strain evidence="15 16">FT102</strain>
    </source>
</reference>
<evidence type="ECO:0000313" key="16">
    <source>
        <dbReference type="Proteomes" id="UP000232693"/>
    </source>
</evidence>
<dbReference type="KEGG" id="kpd:CW740_02985"/>
<evidence type="ECO:0000256" key="13">
    <source>
        <dbReference type="SAM" id="Coils"/>
    </source>
</evidence>
<proteinExistence type="inferred from homology"/>
<evidence type="ECO:0000256" key="8">
    <source>
        <dbReference type="ARBA" id="ARBA00023136"/>
    </source>
</evidence>
<evidence type="ECO:0000256" key="4">
    <source>
        <dbReference type="ARBA" id="ARBA00022618"/>
    </source>
</evidence>
<evidence type="ECO:0000256" key="5">
    <source>
        <dbReference type="ARBA" id="ARBA00022692"/>
    </source>
</evidence>
<dbReference type="GO" id="GO:0005886">
    <property type="term" value="C:plasma membrane"/>
    <property type="evidence" value="ECO:0007669"/>
    <property type="project" value="UniProtKB-SubCell"/>
</dbReference>
<comment type="subcellular location">
    <subcellularLocation>
        <location evidence="1">Cell inner membrane</location>
        <topology evidence="1">Single-pass membrane protein</topology>
    </subcellularLocation>
</comment>
<evidence type="ECO:0000256" key="9">
    <source>
        <dbReference type="ARBA" id="ARBA00023306"/>
    </source>
</evidence>
<keyword evidence="7" id="KW-1133">Transmembrane helix</keyword>
<keyword evidence="8" id="KW-0472">Membrane</keyword>
<organism evidence="15 16">
    <name type="scientific">Kangiella profundi</name>
    <dbReference type="NCBI Taxonomy" id="1561924"/>
    <lineage>
        <taxon>Bacteria</taxon>
        <taxon>Pseudomonadati</taxon>
        <taxon>Pseudomonadota</taxon>
        <taxon>Gammaproteobacteria</taxon>
        <taxon>Kangiellales</taxon>
        <taxon>Kangiellaceae</taxon>
        <taxon>Kangiella</taxon>
    </lineage>
</organism>
<dbReference type="InterPro" id="IPR009386">
    <property type="entry name" value="ZapG-like"/>
</dbReference>
<feature type="region of interest" description="Disordered" evidence="14">
    <location>
        <begin position="120"/>
        <end position="208"/>
    </location>
</feature>
<evidence type="ECO:0000256" key="14">
    <source>
        <dbReference type="SAM" id="MobiDB-lite"/>
    </source>
</evidence>
<dbReference type="PANTHER" id="PTHR39579">
    <property type="entry name" value="INNER MEMBRANE PROTEIN YHCB"/>
    <property type="match status" value="1"/>
</dbReference>
<protein>
    <recommendedName>
        <fullName evidence="11">Z-ring associated protein G</fullName>
    </recommendedName>
    <alternativeName>
        <fullName evidence="12">Cell division protein ZapG</fullName>
    </alternativeName>
</protein>
<gene>
    <name evidence="15" type="ORF">CW740_02985</name>
</gene>
<evidence type="ECO:0000256" key="12">
    <source>
        <dbReference type="ARBA" id="ARBA00035727"/>
    </source>
</evidence>
<feature type="compositionally biased region" description="Polar residues" evidence="14">
    <location>
        <begin position="198"/>
        <end position="208"/>
    </location>
</feature>
<dbReference type="RefSeq" id="WP_106646134.1">
    <property type="nucleotide sequence ID" value="NZ_BMGO01000002.1"/>
</dbReference>
<evidence type="ECO:0000256" key="3">
    <source>
        <dbReference type="ARBA" id="ARBA00022519"/>
    </source>
</evidence>
<keyword evidence="6" id="KW-0133">Cell shape</keyword>
<keyword evidence="16" id="KW-1185">Reference proteome</keyword>
<keyword evidence="9" id="KW-0131">Cell cycle</keyword>
<dbReference type="Pfam" id="PF06295">
    <property type="entry name" value="ZapG-like"/>
    <property type="match status" value="1"/>
</dbReference>
<dbReference type="Proteomes" id="UP000232693">
    <property type="component" value="Chromosome"/>
</dbReference>